<gene>
    <name evidence="2" type="ORF">SDC9_90157</name>
</gene>
<feature type="region of interest" description="Disordered" evidence="1">
    <location>
        <begin position="168"/>
        <end position="193"/>
    </location>
</feature>
<dbReference type="EMBL" id="VSSQ01010119">
    <property type="protein sequence ID" value="MPM43482.1"/>
    <property type="molecule type" value="Genomic_DNA"/>
</dbReference>
<feature type="compositionally biased region" description="Polar residues" evidence="1">
    <location>
        <begin position="175"/>
        <end position="185"/>
    </location>
</feature>
<comment type="caution">
    <text evidence="2">The sequence shown here is derived from an EMBL/GenBank/DDBJ whole genome shotgun (WGS) entry which is preliminary data.</text>
</comment>
<reference evidence="2" key="1">
    <citation type="submission" date="2019-08" db="EMBL/GenBank/DDBJ databases">
        <authorList>
            <person name="Kucharzyk K."/>
            <person name="Murdoch R.W."/>
            <person name="Higgins S."/>
            <person name="Loffler F."/>
        </authorList>
    </citation>
    <scope>NUCLEOTIDE SEQUENCE</scope>
</reference>
<name>A0A644ZRK4_9ZZZZ</name>
<proteinExistence type="predicted"/>
<evidence type="ECO:0000256" key="1">
    <source>
        <dbReference type="SAM" id="MobiDB-lite"/>
    </source>
</evidence>
<sequence>MHRVPARQHGLRRPQRVIRGGNEDLVADIGHGLQNHGNQFADTIADQYLRDIDVQPAGLVVVRNRGARRIDATRIGIAIGFMKMGDERAHHRFGRCESEAGEIADVEVQHPLALSLHALSLNHVLSAHVVVHTLQSARLFVFRHLSPFHLVRPRDRAWQLAEPLSKYRRSRQRNRNSAPTGQDTRVWSGGGCE</sequence>
<organism evidence="2">
    <name type="scientific">bioreactor metagenome</name>
    <dbReference type="NCBI Taxonomy" id="1076179"/>
    <lineage>
        <taxon>unclassified sequences</taxon>
        <taxon>metagenomes</taxon>
        <taxon>ecological metagenomes</taxon>
    </lineage>
</organism>
<dbReference type="AlphaFoldDB" id="A0A644ZRK4"/>
<accession>A0A644ZRK4</accession>
<evidence type="ECO:0000313" key="2">
    <source>
        <dbReference type="EMBL" id="MPM43482.1"/>
    </source>
</evidence>
<protein>
    <submittedName>
        <fullName evidence="2">Uncharacterized protein</fullName>
    </submittedName>
</protein>